<evidence type="ECO:0000313" key="2">
    <source>
        <dbReference type="EMBL" id="GFT87367.1"/>
    </source>
</evidence>
<gene>
    <name evidence="2" type="primary">AVEN_105274_1</name>
    <name evidence="2" type="ORF">NPIL_300121</name>
</gene>
<evidence type="ECO:0008006" key="4">
    <source>
        <dbReference type="Google" id="ProtNLM"/>
    </source>
</evidence>
<dbReference type="EMBL" id="BMAW01024300">
    <property type="protein sequence ID" value="GFT87367.1"/>
    <property type="molecule type" value="Genomic_DNA"/>
</dbReference>
<dbReference type="PANTHER" id="PTHR33964:SF1">
    <property type="entry name" value="RE45066P"/>
    <property type="match status" value="1"/>
</dbReference>
<proteinExistence type="predicted"/>
<evidence type="ECO:0000256" key="1">
    <source>
        <dbReference type="SAM" id="SignalP"/>
    </source>
</evidence>
<keyword evidence="1" id="KW-0732">Signal</keyword>
<dbReference type="Proteomes" id="UP000887013">
    <property type="component" value="Unassembled WGS sequence"/>
</dbReference>
<name>A0A8X6U7X9_NEPPI</name>
<dbReference type="PANTHER" id="PTHR33964">
    <property type="entry name" value="RE45066P-RELATED"/>
    <property type="match status" value="1"/>
</dbReference>
<organism evidence="2 3">
    <name type="scientific">Nephila pilipes</name>
    <name type="common">Giant wood spider</name>
    <name type="synonym">Nephila maculata</name>
    <dbReference type="NCBI Taxonomy" id="299642"/>
    <lineage>
        <taxon>Eukaryota</taxon>
        <taxon>Metazoa</taxon>
        <taxon>Ecdysozoa</taxon>
        <taxon>Arthropoda</taxon>
        <taxon>Chelicerata</taxon>
        <taxon>Arachnida</taxon>
        <taxon>Araneae</taxon>
        <taxon>Araneomorphae</taxon>
        <taxon>Entelegynae</taxon>
        <taxon>Araneoidea</taxon>
        <taxon>Nephilidae</taxon>
        <taxon>Nephila</taxon>
    </lineage>
</organism>
<reference evidence="2" key="1">
    <citation type="submission" date="2020-08" db="EMBL/GenBank/DDBJ databases">
        <title>Multicomponent nature underlies the extraordinary mechanical properties of spider dragline silk.</title>
        <authorList>
            <person name="Kono N."/>
            <person name="Nakamura H."/>
            <person name="Mori M."/>
            <person name="Yoshida Y."/>
            <person name="Ohtoshi R."/>
            <person name="Malay A.D."/>
            <person name="Moran D.A.P."/>
            <person name="Tomita M."/>
            <person name="Numata K."/>
            <person name="Arakawa K."/>
        </authorList>
    </citation>
    <scope>NUCLEOTIDE SEQUENCE</scope>
</reference>
<evidence type="ECO:0000313" key="3">
    <source>
        <dbReference type="Proteomes" id="UP000887013"/>
    </source>
</evidence>
<sequence>MDMSRVFASILIGLIECISGTFSHDCNSSESVACRHEFENLKTFQERYQYTSDNETLSEMCWKQLLALRCVNSFAEECLPEDEQEVFKTLIKGSDKFFDYFCVENSLLRKEYLRHSNCMKTISTQLDECTEDYVESQKMLDSLSDPKTLKQRTCCIYFENIRCSSNATSEACGDEAGELVGQLWRLLGGTYLNELCEPYSEYDSESCTPSSKSIRFTPGSNILGVLFPFLYSAASRYLRYNG</sequence>
<accession>A0A8X6U7X9</accession>
<feature type="signal peptide" evidence="1">
    <location>
        <begin position="1"/>
        <end position="23"/>
    </location>
</feature>
<keyword evidence="3" id="KW-1185">Reference proteome</keyword>
<feature type="chain" id="PRO_5036495405" description="DUF19 domain-containing protein" evidence="1">
    <location>
        <begin position="24"/>
        <end position="242"/>
    </location>
</feature>
<comment type="caution">
    <text evidence="2">The sequence shown here is derived from an EMBL/GenBank/DDBJ whole genome shotgun (WGS) entry which is preliminary data.</text>
</comment>
<dbReference type="AlphaFoldDB" id="A0A8X6U7X9"/>
<dbReference type="OrthoDB" id="6410081at2759"/>
<protein>
    <recommendedName>
        <fullName evidence="4">DUF19 domain-containing protein</fullName>
    </recommendedName>
</protein>